<feature type="coiled-coil region" evidence="7">
    <location>
        <begin position="470"/>
        <end position="497"/>
    </location>
</feature>
<dbReference type="Pfam" id="PF14698">
    <property type="entry name" value="ASL_C2"/>
    <property type="match status" value="1"/>
</dbReference>
<feature type="domain" description="Fumarate lyase N-terminal" evidence="8">
    <location>
        <begin position="49"/>
        <end position="304"/>
    </location>
</feature>
<dbReference type="InterPro" id="IPR029419">
    <property type="entry name" value="Arg_succ_lyase_C"/>
</dbReference>
<evidence type="ECO:0000256" key="5">
    <source>
        <dbReference type="ARBA" id="ARBA00023239"/>
    </source>
</evidence>
<dbReference type="InterPro" id="IPR009049">
    <property type="entry name" value="Argininosuccinate_lyase"/>
</dbReference>
<evidence type="ECO:0000256" key="7">
    <source>
        <dbReference type="SAM" id="Coils"/>
    </source>
</evidence>
<evidence type="ECO:0000256" key="4">
    <source>
        <dbReference type="ARBA" id="ARBA00022571"/>
    </source>
</evidence>
<dbReference type="InterPro" id="IPR000362">
    <property type="entry name" value="Fumarate_lyase_fam"/>
</dbReference>
<comment type="subcellular location">
    <subcellularLocation>
        <location evidence="6">Cytoplasm</location>
    </subcellularLocation>
</comment>
<dbReference type="PRINTS" id="PR00145">
    <property type="entry name" value="ARGSUCLYASE"/>
</dbReference>
<dbReference type="PANTHER" id="PTHR43814">
    <property type="entry name" value="ARGININOSUCCINATE LYASE"/>
    <property type="match status" value="1"/>
</dbReference>
<evidence type="ECO:0000256" key="3">
    <source>
        <dbReference type="ARBA" id="ARBA00012338"/>
    </source>
</evidence>
<dbReference type="Gene3D" id="1.20.200.10">
    <property type="entry name" value="Fumarase/aspartase (Central domain)"/>
    <property type="match status" value="1"/>
</dbReference>
<dbReference type="NCBIfam" id="TIGR00838">
    <property type="entry name" value="argH"/>
    <property type="match status" value="1"/>
</dbReference>
<gene>
    <name evidence="6 10" type="primary">argH</name>
    <name evidence="10" type="ORF">JMJ55_14575</name>
</gene>
<evidence type="ECO:0000256" key="2">
    <source>
        <dbReference type="ARBA" id="ARBA00004941"/>
    </source>
</evidence>
<evidence type="ECO:0000313" key="10">
    <source>
        <dbReference type="EMBL" id="MBL6456556.1"/>
    </source>
</evidence>
<dbReference type="EMBL" id="JAEUXJ010000005">
    <property type="protein sequence ID" value="MBL6456556.1"/>
    <property type="molecule type" value="Genomic_DNA"/>
</dbReference>
<evidence type="ECO:0000256" key="1">
    <source>
        <dbReference type="ARBA" id="ARBA00000985"/>
    </source>
</evidence>
<dbReference type="InterPro" id="IPR008948">
    <property type="entry name" value="L-Aspartase-like"/>
</dbReference>
<comment type="similarity">
    <text evidence="6">Belongs to the lyase 1 family. Argininosuccinate lyase subfamily.</text>
</comment>
<evidence type="ECO:0000259" key="9">
    <source>
        <dbReference type="Pfam" id="PF14698"/>
    </source>
</evidence>
<dbReference type="PANTHER" id="PTHR43814:SF1">
    <property type="entry name" value="ARGININOSUCCINATE LYASE"/>
    <property type="match status" value="1"/>
</dbReference>
<organism evidence="10 11">
    <name type="scientific">Belnapia mucosa</name>
    <dbReference type="NCBI Taxonomy" id="2804532"/>
    <lineage>
        <taxon>Bacteria</taxon>
        <taxon>Pseudomonadati</taxon>
        <taxon>Pseudomonadota</taxon>
        <taxon>Alphaproteobacteria</taxon>
        <taxon>Acetobacterales</taxon>
        <taxon>Roseomonadaceae</taxon>
        <taxon>Belnapia</taxon>
    </lineage>
</organism>
<dbReference type="RefSeq" id="WP_202826288.1">
    <property type="nucleotide sequence ID" value="NZ_JAEUXJ010000005.1"/>
</dbReference>
<sequence>MSQSKVSRRLTQGMAPELLEHIYRPRLAGELVAAFPYFAALNGAHLVMLAKQGILTPATASRIAAALRRMEAEGPGAIEPDPALEDAYFNIEARLIALTDADTGGRLHIGRSRNDLSASLDRLRARDTLLDLLEAANSLRRILLERGAGFAEVVMPGYTHLQPAQPITFGFYLAGLASALARDAGRLLDGWKRLNLSPMGAAALATTGFPIDRALTARLLGFDGVLEHGLDCVASRDFAVELTAAAAQLALTLSRFAQDMFVSVTHEFAAVEFPDSVCGTSSIMPQKKNPVVLEHLKAKAAHVVAAFASAGGCIRGSHFTNTLDAHREGLAMVWPGLLEARRALALAGIAAATVEPNAPLLLARARANHSTATDLADLLVRRGGMDFRTAHHVAGAVVRALMDRGLGAHEASLEIVDAASQQEAGRASGLSAEEVAEAMDPVRSVASRSIPGGPAPAEVRRMVAAMTTALEGDEAQARAWRAALQAATEERSRALAELAGGG</sequence>
<name>A0ABS1V4F4_9PROT</name>
<dbReference type="PRINTS" id="PR00149">
    <property type="entry name" value="FUMRATELYASE"/>
</dbReference>
<dbReference type="Pfam" id="PF00206">
    <property type="entry name" value="Lyase_1"/>
    <property type="match status" value="1"/>
</dbReference>
<keyword evidence="11" id="KW-1185">Reference proteome</keyword>
<dbReference type="Gene3D" id="1.10.275.10">
    <property type="entry name" value="Fumarase/aspartase (N-terminal domain)"/>
    <property type="match status" value="1"/>
</dbReference>
<dbReference type="GO" id="GO:0004056">
    <property type="term" value="F:argininosuccinate lyase activity"/>
    <property type="evidence" value="ECO:0007669"/>
    <property type="project" value="UniProtKB-EC"/>
</dbReference>
<evidence type="ECO:0000256" key="6">
    <source>
        <dbReference type="HAMAP-Rule" id="MF_00006"/>
    </source>
</evidence>
<keyword evidence="6" id="KW-0028">Amino-acid biosynthesis</keyword>
<comment type="caution">
    <text evidence="10">The sequence shown here is derived from an EMBL/GenBank/DDBJ whole genome shotgun (WGS) entry which is preliminary data.</text>
</comment>
<feature type="domain" description="Argininosuccinate lyase C-terminal" evidence="9">
    <location>
        <begin position="369"/>
        <end position="446"/>
    </location>
</feature>
<keyword evidence="6" id="KW-0963">Cytoplasm</keyword>
<accession>A0ABS1V4F4</accession>
<proteinExistence type="inferred from homology"/>
<comment type="catalytic activity">
    <reaction evidence="1 6">
        <text>2-(N(omega)-L-arginino)succinate = fumarate + L-arginine</text>
        <dbReference type="Rhea" id="RHEA:24020"/>
        <dbReference type="ChEBI" id="CHEBI:29806"/>
        <dbReference type="ChEBI" id="CHEBI:32682"/>
        <dbReference type="ChEBI" id="CHEBI:57472"/>
        <dbReference type="EC" id="4.3.2.1"/>
    </reaction>
</comment>
<dbReference type="InterPro" id="IPR022761">
    <property type="entry name" value="Fumarate_lyase_N"/>
</dbReference>
<dbReference type="SUPFAM" id="SSF48557">
    <property type="entry name" value="L-aspartase-like"/>
    <property type="match status" value="1"/>
</dbReference>
<dbReference type="Gene3D" id="1.10.40.30">
    <property type="entry name" value="Fumarase/aspartase (C-terminal domain)"/>
    <property type="match status" value="1"/>
</dbReference>
<protein>
    <recommendedName>
        <fullName evidence="3 6">Argininosuccinate lyase</fullName>
        <shortName evidence="6">ASAL</shortName>
        <ecNumber evidence="3 6">4.3.2.1</ecNumber>
    </recommendedName>
    <alternativeName>
        <fullName evidence="6">Arginosuccinase</fullName>
    </alternativeName>
</protein>
<evidence type="ECO:0000313" key="11">
    <source>
        <dbReference type="Proteomes" id="UP000606490"/>
    </source>
</evidence>
<evidence type="ECO:0000259" key="8">
    <source>
        <dbReference type="Pfam" id="PF00206"/>
    </source>
</evidence>
<dbReference type="CDD" id="cd01359">
    <property type="entry name" value="Argininosuccinate_lyase"/>
    <property type="match status" value="1"/>
</dbReference>
<dbReference type="EC" id="4.3.2.1" evidence="3 6"/>
<dbReference type="InterPro" id="IPR024083">
    <property type="entry name" value="Fumarase/histidase_N"/>
</dbReference>
<dbReference type="Proteomes" id="UP000606490">
    <property type="component" value="Unassembled WGS sequence"/>
</dbReference>
<keyword evidence="7" id="KW-0175">Coiled coil</keyword>
<keyword evidence="5 6" id="KW-0456">Lyase</keyword>
<dbReference type="HAMAP" id="MF_00006">
    <property type="entry name" value="Arg_succ_lyase"/>
    <property type="match status" value="1"/>
</dbReference>
<reference evidence="10 11" key="1">
    <citation type="submission" date="2021-01" db="EMBL/GenBank/DDBJ databases">
        <title>Belnapia mucosa sp. nov. and Belnapia arida sp. nov., isolated from the Tabernas Desert (Almeria, Spain).</title>
        <authorList>
            <person name="Molina-Menor E."/>
            <person name="Vidal-Verdu A."/>
            <person name="Calonge A."/>
            <person name="Satari L."/>
            <person name="Pereto Magraner J."/>
            <person name="Porcar Miralles M."/>
        </authorList>
    </citation>
    <scope>NUCLEOTIDE SEQUENCE [LARGE SCALE GENOMIC DNA]</scope>
    <source>
        <strain evidence="10 11">T6</strain>
    </source>
</reference>
<keyword evidence="4 6" id="KW-0055">Arginine biosynthesis</keyword>
<comment type="pathway">
    <text evidence="2 6">Amino-acid biosynthesis; L-arginine biosynthesis; L-arginine from L-ornithine and carbamoyl phosphate: step 3/3.</text>
</comment>